<dbReference type="SUPFAM" id="SSF51182">
    <property type="entry name" value="RmlC-like cupins"/>
    <property type="match status" value="1"/>
</dbReference>
<dbReference type="InterPro" id="IPR008778">
    <property type="entry name" value="Pirin_C_dom"/>
</dbReference>
<evidence type="ECO:0000259" key="4">
    <source>
        <dbReference type="Pfam" id="PF05726"/>
    </source>
</evidence>
<dbReference type="AlphaFoldDB" id="A0A6J6DRN1"/>
<organism evidence="5">
    <name type="scientific">freshwater metagenome</name>
    <dbReference type="NCBI Taxonomy" id="449393"/>
    <lineage>
        <taxon>unclassified sequences</taxon>
        <taxon>metagenomes</taxon>
        <taxon>ecological metagenomes</taxon>
    </lineage>
</organism>
<gene>
    <name evidence="5" type="ORF">UFOPK1591_01046</name>
</gene>
<feature type="region of interest" description="Disordered" evidence="2">
    <location>
        <begin position="280"/>
        <end position="306"/>
    </location>
</feature>
<accession>A0A6J6DRN1</accession>
<feature type="domain" description="Pirin C-terminal" evidence="4">
    <location>
        <begin position="170"/>
        <end position="266"/>
    </location>
</feature>
<name>A0A6J6DRN1_9ZZZZ</name>
<protein>
    <submittedName>
        <fullName evidence="5">Unannotated protein</fullName>
    </submittedName>
</protein>
<evidence type="ECO:0000256" key="2">
    <source>
        <dbReference type="SAM" id="MobiDB-lite"/>
    </source>
</evidence>
<dbReference type="CDD" id="cd02247">
    <property type="entry name" value="cupin_pirin_C"/>
    <property type="match status" value="1"/>
</dbReference>
<comment type="similarity">
    <text evidence="1">Belongs to the pirin family.</text>
</comment>
<dbReference type="PANTHER" id="PTHR13903">
    <property type="entry name" value="PIRIN-RELATED"/>
    <property type="match status" value="1"/>
</dbReference>
<dbReference type="InterPro" id="IPR003829">
    <property type="entry name" value="Pirin_N_dom"/>
</dbReference>
<dbReference type="PANTHER" id="PTHR13903:SF8">
    <property type="entry name" value="PIRIN"/>
    <property type="match status" value="1"/>
</dbReference>
<dbReference type="Gene3D" id="2.60.120.10">
    <property type="entry name" value="Jelly Rolls"/>
    <property type="match status" value="1"/>
</dbReference>
<evidence type="ECO:0000313" key="5">
    <source>
        <dbReference type="EMBL" id="CAB4566186.1"/>
    </source>
</evidence>
<sequence length="306" mass="33388">MSILRAREVPLGGLRAMTVRRTLPNRERITIGAWCFVDHFGPDRVADTGGMSVAPHPHTGLQTVSWLFAGEVEHRDSVGSHQMIAPGQLNLMTAGSGISHSEVSNAKTDLLHGVQLWIALPDTDRFVAPFFEHVIPSSVRLADSTITVFVGDLAGVTSPAVVFTPLVGAEILMPAHTELTLDVRADFEHGVLIDSGVLEVNGERADGSDLLYCGVGASTLTLNTGDQPVRAVLLGGEPFREQVVMWWNFIGRTHDEVVAFREAWQHDVIEEARRDGPFGYVPSDDPAIAAPEMPRVRLRPRGQWKP</sequence>
<dbReference type="InterPro" id="IPR014710">
    <property type="entry name" value="RmlC-like_jellyroll"/>
</dbReference>
<feature type="compositionally biased region" description="Basic residues" evidence="2">
    <location>
        <begin position="296"/>
        <end position="306"/>
    </location>
</feature>
<dbReference type="PIRSF" id="PIRSF006232">
    <property type="entry name" value="Pirin"/>
    <property type="match status" value="1"/>
</dbReference>
<dbReference type="EMBL" id="CAEZTD010000083">
    <property type="protein sequence ID" value="CAB4566186.1"/>
    <property type="molecule type" value="Genomic_DNA"/>
</dbReference>
<evidence type="ECO:0000259" key="3">
    <source>
        <dbReference type="Pfam" id="PF02678"/>
    </source>
</evidence>
<proteinExistence type="inferred from homology"/>
<dbReference type="Pfam" id="PF05726">
    <property type="entry name" value="Pirin_C"/>
    <property type="match status" value="1"/>
</dbReference>
<dbReference type="InterPro" id="IPR012093">
    <property type="entry name" value="Pirin"/>
</dbReference>
<reference evidence="5" key="1">
    <citation type="submission" date="2020-05" db="EMBL/GenBank/DDBJ databases">
        <authorList>
            <person name="Chiriac C."/>
            <person name="Salcher M."/>
            <person name="Ghai R."/>
            <person name="Kavagutti S V."/>
        </authorList>
    </citation>
    <scope>NUCLEOTIDE SEQUENCE</scope>
</reference>
<dbReference type="CDD" id="cd02909">
    <property type="entry name" value="cupin_pirin_N"/>
    <property type="match status" value="1"/>
</dbReference>
<evidence type="ECO:0000256" key="1">
    <source>
        <dbReference type="ARBA" id="ARBA00008416"/>
    </source>
</evidence>
<dbReference type="Pfam" id="PF02678">
    <property type="entry name" value="Pirin"/>
    <property type="match status" value="1"/>
</dbReference>
<feature type="domain" description="Pirin N-terminal" evidence="3">
    <location>
        <begin position="19"/>
        <end position="118"/>
    </location>
</feature>
<dbReference type="InterPro" id="IPR011051">
    <property type="entry name" value="RmlC_Cupin_sf"/>
</dbReference>